<dbReference type="PANTHER" id="PTHR30100">
    <property type="entry name" value="FATTY ACID/PHOSPHOLIPID SYNTHESIS PROTEIN PLSX"/>
    <property type="match status" value="1"/>
</dbReference>
<keyword evidence="12" id="KW-1185">Reference proteome</keyword>
<evidence type="ECO:0000256" key="6">
    <source>
        <dbReference type="ARBA" id="ARBA00023209"/>
    </source>
</evidence>
<dbReference type="KEGG" id="gak:X907_1656"/>
<dbReference type="Proteomes" id="UP000286954">
    <property type="component" value="Chromosome"/>
</dbReference>
<organism evidence="11 12">
    <name type="scientific">Glycocaulis alkaliphilus</name>
    <dbReference type="NCBI Taxonomy" id="1434191"/>
    <lineage>
        <taxon>Bacteria</taxon>
        <taxon>Pseudomonadati</taxon>
        <taxon>Pseudomonadota</taxon>
        <taxon>Alphaproteobacteria</taxon>
        <taxon>Maricaulales</taxon>
        <taxon>Maricaulaceae</taxon>
        <taxon>Glycocaulis</taxon>
    </lineage>
</organism>
<dbReference type="GO" id="GO:0008654">
    <property type="term" value="P:phospholipid biosynthetic process"/>
    <property type="evidence" value="ECO:0007669"/>
    <property type="project" value="UniProtKB-KW"/>
</dbReference>
<protein>
    <recommendedName>
        <fullName evidence="8 10">Phosphate acyltransferase</fullName>
        <ecNumber evidence="8 10">2.3.1.274</ecNumber>
    </recommendedName>
    <alternativeName>
        <fullName evidence="10">Acyl-ACP phosphotransacylase</fullName>
    </alternativeName>
    <alternativeName>
        <fullName evidence="10">Acyl-[acyl-carrier-protein]--phosphate acyltransferase</fullName>
    </alternativeName>
    <alternativeName>
        <fullName evidence="10">Phosphate-acyl-ACP acyltransferase</fullName>
    </alternativeName>
</protein>
<dbReference type="GO" id="GO:0006633">
    <property type="term" value="P:fatty acid biosynthetic process"/>
    <property type="evidence" value="ECO:0007669"/>
    <property type="project" value="UniProtKB-UniRule"/>
</dbReference>
<dbReference type="InterPro" id="IPR003664">
    <property type="entry name" value="FA_synthesis"/>
</dbReference>
<proteinExistence type="inferred from homology"/>
<comment type="similarity">
    <text evidence="10">Belongs to the PlsX family.</text>
</comment>
<dbReference type="HAMAP" id="MF_00019">
    <property type="entry name" value="PlsX"/>
    <property type="match status" value="1"/>
</dbReference>
<evidence type="ECO:0000256" key="8">
    <source>
        <dbReference type="ARBA" id="ARBA00024069"/>
    </source>
</evidence>
<evidence type="ECO:0000256" key="9">
    <source>
        <dbReference type="ARBA" id="ARBA00046608"/>
    </source>
</evidence>
<dbReference type="PANTHER" id="PTHR30100:SF1">
    <property type="entry name" value="PHOSPHATE ACYLTRANSFERASE"/>
    <property type="match status" value="1"/>
</dbReference>
<keyword evidence="3 10" id="KW-0444">Lipid biosynthesis</keyword>
<comment type="subcellular location">
    <subcellularLocation>
        <location evidence="10">Cytoplasm</location>
    </subcellularLocation>
    <text evidence="10">Associated with the membrane possibly through PlsY.</text>
</comment>
<dbReference type="RefSeq" id="WP_127566932.1">
    <property type="nucleotide sequence ID" value="NZ_BMFB01000003.1"/>
</dbReference>
<comment type="pathway">
    <text evidence="10">Lipid metabolism; phospholipid metabolism.</text>
</comment>
<keyword evidence="5 10" id="KW-0443">Lipid metabolism</keyword>
<keyword evidence="2 10" id="KW-0963">Cytoplasm</keyword>
<comment type="function">
    <text evidence="10">Catalyzes the reversible formation of acyl-phosphate (acyl-PO(4)) from acyl-[acyl-carrier-protein] (acyl-ACP). This enzyme utilizes acyl-ACP as fatty acyl donor, but not acyl-CoA.</text>
</comment>
<keyword evidence="4 10" id="KW-0808">Transferase</keyword>
<dbReference type="SUPFAM" id="SSF53659">
    <property type="entry name" value="Isocitrate/Isopropylmalate dehydrogenase-like"/>
    <property type="match status" value="1"/>
</dbReference>
<dbReference type="AlphaFoldDB" id="A0A3T0EAD2"/>
<dbReference type="EMBL" id="CP018911">
    <property type="protein sequence ID" value="AZU04187.1"/>
    <property type="molecule type" value="Genomic_DNA"/>
</dbReference>
<dbReference type="PIRSF" id="PIRSF002465">
    <property type="entry name" value="Phsphlp_syn_PlsX"/>
    <property type="match status" value="1"/>
</dbReference>
<name>A0A3T0EAD2_9PROT</name>
<evidence type="ECO:0000256" key="1">
    <source>
        <dbReference type="ARBA" id="ARBA00001232"/>
    </source>
</evidence>
<evidence type="ECO:0000256" key="5">
    <source>
        <dbReference type="ARBA" id="ARBA00023098"/>
    </source>
</evidence>
<dbReference type="UniPathway" id="UPA00085"/>
<dbReference type="GO" id="GO:0043811">
    <property type="term" value="F:phosphate:acyl-[acyl carrier protein] acyltransferase activity"/>
    <property type="evidence" value="ECO:0007669"/>
    <property type="project" value="UniProtKB-UniRule"/>
</dbReference>
<dbReference type="GO" id="GO:0005737">
    <property type="term" value="C:cytoplasm"/>
    <property type="evidence" value="ECO:0007669"/>
    <property type="project" value="UniProtKB-SubCell"/>
</dbReference>
<evidence type="ECO:0000256" key="2">
    <source>
        <dbReference type="ARBA" id="ARBA00022490"/>
    </source>
</evidence>
<dbReference type="InterPro" id="IPR012281">
    <property type="entry name" value="Phospholipid_synth_PlsX-like"/>
</dbReference>
<dbReference type="NCBIfam" id="TIGR00182">
    <property type="entry name" value="plsX"/>
    <property type="match status" value="1"/>
</dbReference>
<keyword evidence="7 10" id="KW-1208">Phospholipid metabolism</keyword>
<dbReference type="EC" id="2.3.1.274" evidence="8 10"/>
<keyword evidence="11" id="KW-0012">Acyltransferase</keyword>
<evidence type="ECO:0000256" key="3">
    <source>
        <dbReference type="ARBA" id="ARBA00022516"/>
    </source>
</evidence>
<comment type="subunit">
    <text evidence="9 10">Homodimer. Probably interacts with PlsY.</text>
</comment>
<dbReference type="Gene3D" id="3.40.718.10">
    <property type="entry name" value="Isopropylmalate Dehydrogenase"/>
    <property type="match status" value="1"/>
</dbReference>
<evidence type="ECO:0000256" key="7">
    <source>
        <dbReference type="ARBA" id="ARBA00023264"/>
    </source>
</evidence>
<keyword evidence="6 10" id="KW-0594">Phospholipid biosynthesis</keyword>
<dbReference type="Pfam" id="PF02504">
    <property type="entry name" value="FA_synthesis"/>
    <property type="match status" value="1"/>
</dbReference>
<evidence type="ECO:0000256" key="4">
    <source>
        <dbReference type="ARBA" id="ARBA00022679"/>
    </source>
</evidence>
<evidence type="ECO:0000313" key="12">
    <source>
        <dbReference type="Proteomes" id="UP000286954"/>
    </source>
</evidence>
<evidence type="ECO:0000256" key="10">
    <source>
        <dbReference type="HAMAP-Rule" id="MF_00019"/>
    </source>
</evidence>
<reference evidence="11 12" key="1">
    <citation type="submission" date="2016-12" db="EMBL/GenBank/DDBJ databases">
        <title>The genome of dimorphic prosthecate Glycocaulis alkaliphilus 6b-8t, isolated from crude oil dictates its adaptability in petroleum environments.</title>
        <authorList>
            <person name="Wu X.-L."/>
            <person name="Geng S."/>
        </authorList>
    </citation>
    <scope>NUCLEOTIDE SEQUENCE [LARGE SCALE GENOMIC DNA]</scope>
    <source>
        <strain evidence="11 12">6B-8</strain>
    </source>
</reference>
<accession>A0A3T0EAD2</accession>
<evidence type="ECO:0000313" key="11">
    <source>
        <dbReference type="EMBL" id="AZU04187.1"/>
    </source>
</evidence>
<comment type="catalytic activity">
    <reaction evidence="1 10">
        <text>a fatty acyl-[ACP] + phosphate = an acyl phosphate + holo-[ACP]</text>
        <dbReference type="Rhea" id="RHEA:42292"/>
        <dbReference type="Rhea" id="RHEA-COMP:9685"/>
        <dbReference type="Rhea" id="RHEA-COMP:14125"/>
        <dbReference type="ChEBI" id="CHEBI:43474"/>
        <dbReference type="ChEBI" id="CHEBI:59918"/>
        <dbReference type="ChEBI" id="CHEBI:64479"/>
        <dbReference type="ChEBI" id="CHEBI:138651"/>
        <dbReference type="EC" id="2.3.1.274"/>
    </reaction>
</comment>
<sequence length="358" mass="37702">MNSELVLSLDAMGGDHAPGIVVDGAAVFLKGRRRKVRLLFHGDEAQLGPLIEAHPELAGISEIRHSDSQVDMSAKPSEAVRRSRGSSMWNAVQAVRDGDAQVAVSAGNTGALMAISKVCLRMKAGVHRPAIAASWPVPKGFSTVLDVGANVECTPAQLVEFAIMGEAFHRAVHRQERPTVGLLNVGQEELKGNDVVRDADALIRAAGLDMNYRGYVEGDDISLGTTDVVVTDGFTGNVALKTAEGTARLVAGWMREALTSSIIAKIAASLLQLGALDQLRARMDPNNVNGGVFLGLNGVVVKSHGGTNAAGFATALRIALEMADSAFLNEIEKNLGLLEAAQERLATEQAPEGQQESA</sequence>
<dbReference type="OrthoDB" id="9806408at2"/>
<gene>
    <name evidence="10" type="primary">plsX</name>
    <name evidence="11" type="ORF">X907_1656</name>
</gene>